<dbReference type="EMBL" id="CP012333">
    <property type="protein sequence ID" value="AKU95971.1"/>
    <property type="molecule type" value="Genomic_DNA"/>
</dbReference>
<evidence type="ECO:0000313" key="1">
    <source>
        <dbReference type="EMBL" id="AKU95971.1"/>
    </source>
</evidence>
<dbReference type="AlphaFoldDB" id="A0A0K1PRG6"/>
<protein>
    <submittedName>
        <fullName evidence="1">Uncharacterized protein</fullName>
    </submittedName>
</protein>
<name>A0A0K1PRG6_9BACT</name>
<reference evidence="1 2" key="1">
    <citation type="submission" date="2015-08" db="EMBL/GenBank/DDBJ databases">
        <authorList>
            <person name="Babu N.S."/>
            <person name="Beckwith C.J."/>
            <person name="Beseler K.G."/>
            <person name="Brison A."/>
            <person name="Carone J.V."/>
            <person name="Caskin T.P."/>
            <person name="Diamond M."/>
            <person name="Durham M.E."/>
            <person name="Foxe J.M."/>
            <person name="Go M."/>
            <person name="Henderson B.A."/>
            <person name="Jones I.B."/>
            <person name="McGettigan J.A."/>
            <person name="Micheletti S.J."/>
            <person name="Nasrallah M.E."/>
            <person name="Ortiz D."/>
            <person name="Piller C.R."/>
            <person name="Privatt S.R."/>
            <person name="Schneider S.L."/>
            <person name="Sharp S."/>
            <person name="Smith T.C."/>
            <person name="Stanton J.D."/>
            <person name="Ullery H.E."/>
            <person name="Wilson R.J."/>
            <person name="Serrano M.G."/>
            <person name="Buck G."/>
            <person name="Lee V."/>
            <person name="Wang Y."/>
            <person name="Carvalho R."/>
            <person name="Voegtly L."/>
            <person name="Shi R."/>
            <person name="Duckworth R."/>
            <person name="Johnson A."/>
            <person name="Loviza R."/>
            <person name="Walstead R."/>
            <person name="Shah Z."/>
            <person name="Kiflezghi M."/>
            <person name="Wade K."/>
            <person name="Ball S.L."/>
            <person name="Bradley K.W."/>
            <person name="Asai D.J."/>
            <person name="Bowman C.A."/>
            <person name="Russell D.A."/>
            <person name="Pope W.H."/>
            <person name="Jacobs-Sera D."/>
            <person name="Hendrix R.W."/>
            <person name="Hatfull G.F."/>
        </authorList>
    </citation>
    <scope>NUCLEOTIDE SEQUENCE [LARGE SCALE GENOMIC DNA]</scope>
    <source>
        <strain evidence="1 2">DSM 27648</strain>
    </source>
</reference>
<proteinExistence type="predicted"/>
<dbReference type="KEGG" id="llu:AKJ09_02635"/>
<keyword evidence="2" id="KW-1185">Reference proteome</keyword>
<gene>
    <name evidence="1" type="ORF">AKJ09_02635</name>
</gene>
<accession>A0A0K1PRG6</accession>
<sequence>MAPNQLVTNEENLFDASGGERSACNARLVRVDFGDTCLRCGAIDVSLDGTRLGRAAAPKAPPTASHAWVRPQTHARAHAAIPSLAVSVEPNAAHRVDVAPAATPCTLTVPASGGASIEIAPGCETQAVEVRCAGF</sequence>
<dbReference type="Proteomes" id="UP000064967">
    <property type="component" value="Chromosome"/>
</dbReference>
<dbReference type="STRING" id="1391654.AKJ09_02635"/>
<organism evidence="1 2">
    <name type="scientific">Labilithrix luteola</name>
    <dbReference type="NCBI Taxonomy" id="1391654"/>
    <lineage>
        <taxon>Bacteria</taxon>
        <taxon>Pseudomonadati</taxon>
        <taxon>Myxococcota</taxon>
        <taxon>Polyangia</taxon>
        <taxon>Polyangiales</taxon>
        <taxon>Labilitrichaceae</taxon>
        <taxon>Labilithrix</taxon>
    </lineage>
</organism>
<evidence type="ECO:0000313" key="2">
    <source>
        <dbReference type="Proteomes" id="UP000064967"/>
    </source>
</evidence>